<dbReference type="Proteomes" id="UP000268014">
    <property type="component" value="Unassembled WGS sequence"/>
</dbReference>
<evidence type="ECO:0000256" key="1">
    <source>
        <dbReference type="SAM" id="MobiDB-lite"/>
    </source>
</evidence>
<evidence type="ECO:0000313" key="4">
    <source>
        <dbReference type="WBParaSite" id="HPLM_0001456001-mRNA-1"/>
    </source>
</evidence>
<feature type="compositionally biased region" description="Basic and acidic residues" evidence="1">
    <location>
        <begin position="61"/>
        <end position="92"/>
    </location>
</feature>
<keyword evidence="3" id="KW-1185">Reference proteome</keyword>
<sequence length="293" mass="32680">MNVNDRRRRFYDINMALQPCRRGPIAGILVENIISILNHTQTQENIIVEEPIGYSPTTRSPKKDLTPPSLTKEEKQPDGDHNGIDVKDDKKARPIPIEDAVSVEKEPVDYQRAKETHIENDPLAVELLEELDVSVEPTVAESEALQQSIPMEHEPYLISPKNGIPSKLDDEHLDTGPKPSDRLKSAESREDEEFREAERRAELELDSELVIHDNGAAPAAKENERDLQTPKEVLQEVQPTAPSPTIGGPKKDNEKTGIQKPTSRLVRPQNRVIHTSPQSGGVPARAQSAARPR</sequence>
<name>A0A0N4WSN6_HAEPC</name>
<gene>
    <name evidence="2" type="ORF">HPLM_LOCUS14552</name>
</gene>
<reference evidence="4" key="1">
    <citation type="submission" date="2017-02" db="UniProtKB">
        <authorList>
            <consortium name="WormBaseParasite"/>
        </authorList>
    </citation>
    <scope>IDENTIFICATION</scope>
</reference>
<dbReference type="EMBL" id="UZAF01018610">
    <property type="protein sequence ID" value="VDO53217.1"/>
    <property type="molecule type" value="Genomic_DNA"/>
</dbReference>
<reference evidence="2 3" key="2">
    <citation type="submission" date="2018-11" db="EMBL/GenBank/DDBJ databases">
        <authorList>
            <consortium name="Pathogen Informatics"/>
        </authorList>
    </citation>
    <scope>NUCLEOTIDE SEQUENCE [LARGE SCALE GENOMIC DNA]</scope>
    <source>
        <strain evidence="2 3">MHpl1</strain>
    </source>
</reference>
<evidence type="ECO:0000313" key="3">
    <source>
        <dbReference type="Proteomes" id="UP000268014"/>
    </source>
</evidence>
<dbReference type="AlphaFoldDB" id="A0A0N4WSN6"/>
<dbReference type="WBParaSite" id="HPLM_0001456001-mRNA-1">
    <property type="protein sequence ID" value="HPLM_0001456001-mRNA-1"/>
    <property type="gene ID" value="HPLM_0001456001"/>
</dbReference>
<feature type="region of interest" description="Disordered" evidence="1">
    <location>
        <begin position="145"/>
        <end position="293"/>
    </location>
</feature>
<feature type="compositionally biased region" description="Basic and acidic residues" evidence="1">
    <location>
        <begin position="167"/>
        <end position="188"/>
    </location>
</feature>
<proteinExistence type="predicted"/>
<protein>
    <submittedName>
        <fullName evidence="2 4">Uncharacterized protein</fullName>
    </submittedName>
</protein>
<accession>A0A0N4WSN6</accession>
<feature type="region of interest" description="Disordered" evidence="1">
    <location>
        <begin position="49"/>
        <end position="97"/>
    </location>
</feature>
<evidence type="ECO:0000313" key="2">
    <source>
        <dbReference type="EMBL" id="VDO53217.1"/>
    </source>
</evidence>
<organism evidence="4">
    <name type="scientific">Haemonchus placei</name>
    <name type="common">Barber's pole worm</name>
    <dbReference type="NCBI Taxonomy" id="6290"/>
    <lineage>
        <taxon>Eukaryota</taxon>
        <taxon>Metazoa</taxon>
        <taxon>Ecdysozoa</taxon>
        <taxon>Nematoda</taxon>
        <taxon>Chromadorea</taxon>
        <taxon>Rhabditida</taxon>
        <taxon>Rhabditina</taxon>
        <taxon>Rhabditomorpha</taxon>
        <taxon>Strongyloidea</taxon>
        <taxon>Trichostrongylidae</taxon>
        <taxon>Haemonchus</taxon>
    </lineage>
</organism>